<comment type="caution">
    <text evidence="3">The sequence shown here is derived from an EMBL/GenBank/DDBJ whole genome shotgun (WGS) entry which is preliminary data.</text>
</comment>
<keyword evidence="4" id="KW-1185">Reference proteome</keyword>
<keyword evidence="2" id="KW-1133">Transmembrane helix</keyword>
<feature type="transmembrane region" description="Helical" evidence="2">
    <location>
        <begin position="51"/>
        <end position="75"/>
    </location>
</feature>
<evidence type="ECO:0000313" key="4">
    <source>
        <dbReference type="Proteomes" id="UP001215503"/>
    </source>
</evidence>
<feature type="region of interest" description="Disordered" evidence="1">
    <location>
        <begin position="92"/>
        <end position="148"/>
    </location>
</feature>
<name>A0ABT5YRB0_9PROT</name>
<dbReference type="RefSeq" id="WP_275824098.1">
    <property type="nucleotide sequence ID" value="NZ_JARHUD010000011.1"/>
</dbReference>
<keyword evidence="2" id="KW-0812">Transmembrane</keyword>
<reference evidence="3 4" key="1">
    <citation type="submission" date="2023-03" db="EMBL/GenBank/DDBJ databases">
        <title>Fodinicurvata sp. CAU 1616 isolated from sea sendiment.</title>
        <authorList>
            <person name="Kim W."/>
        </authorList>
    </citation>
    <scope>NUCLEOTIDE SEQUENCE [LARGE SCALE GENOMIC DNA]</scope>
    <source>
        <strain evidence="3 4">CAU 1616</strain>
    </source>
</reference>
<feature type="compositionally biased region" description="Basic and acidic residues" evidence="1">
    <location>
        <begin position="92"/>
        <end position="128"/>
    </location>
</feature>
<evidence type="ECO:0000256" key="1">
    <source>
        <dbReference type="SAM" id="MobiDB-lite"/>
    </source>
</evidence>
<sequence length="148" mass="15769">MRPLLLLCALALLGVAMIPLAGDLAGVRLMSPPGAGGTGAEGPRVLLNNNFVVSAFWAAGWVTLALLCVAAAAALDQQSRLLRLYRQLDRKLDSAEATPRRPAEAPPRRPAPEPRFEPRLASESRPEDPDLAPAPPRSARGPVLRADR</sequence>
<proteinExistence type="predicted"/>
<dbReference type="EMBL" id="JARHUD010000011">
    <property type="protein sequence ID" value="MDF2097316.1"/>
    <property type="molecule type" value="Genomic_DNA"/>
</dbReference>
<evidence type="ECO:0000256" key="2">
    <source>
        <dbReference type="SAM" id="Phobius"/>
    </source>
</evidence>
<organism evidence="3 4">
    <name type="scientific">Aquibaculum arenosum</name>
    <dbReference type="NCBI Taxonomy" id="3032591"/>
    <lineage>
        <taxon>Bacteria</taxon>
        <taxon>Pseudomonadati</taxon>
        <taxon>Pseudomonadota</taxon>
        <taxon>Alphaproteobacteria</taxon>
        <taxon>Rhodospirillales</taxon>
        <taxon>Rhodovibrionaceae</taxon>
        <taxon>Aquibaculum</taxon>
    </lineage>
</organism>
<accession>A0ABT5YRB0</accession>
<evidence type="ECO:0008006" key="5">
    <source>
        <dbReference type="Google" id="ProtNLM"/>
    </source>
</evidence>
<dbReference type="Proteomes" id="UP001215503">
    <property type="component" value="Unassembled WGS sequence"/>
</dbReference>
<keyword evidence="2" id="KW-0472">Membrane</keyword>
<protein>
    <recommendedName>
        <fullName evidence="5">CcmD family protein</fullName>
    </recommendedName>
</protein>
<gene>
    <name evidence="3" type="ORF">P2G67_15150</name>
</gene>
<evidence type="ECO:0000313" key="3">
    <source>
        <dbReference type="EMBL" id="MDF2097316.1"/>
    </source>
</evidence>